<proteinExistence type="predicted"/>
<dbReference type="Pfam" id="PF01569">
    <property type="entry name" value="PAP2"/>
    <property type="match status" value="1"/>
</dbReference>
<feature type="domain" description="Phosphatidic acid phosphatase type 2/haloperoxidase" evidence="2">
    <location>
        <begin position="112"/>
        <end position="243"/>
    </location>
</feature>
<dbReference type="OrthoDB" id="7348799at2"/>
<dbReference type="RefSeq" id="WP_133619261.1">
    <property type="nucleotide sequence ID" value="NZ_SNZE01000004.1"/>
</dbReference>
<dbReference type="AlphaFoldDB" id="A0A4R6YA94"/>
<keyword evidence="1" id="KW-0472">Membrane</keyword>
<keyword evidence="1" id="KW-0812">Transmembrane</keyword>
<comment type="caution">
    <text evidence="3">The sequence shown here is derived from an EMBL/GenBank/DDBJ whole genome shotgun (WGS) entry which is preliminary data.</text>
</comment>
<sequence>MSQSTPAHISKTLKQIWLGLFLSFIFLTVFTFILPQGHALDMWISQGLYNASTGEFLFNNDTSWVEVLLHDWAKNALLLMPVYALVQVLVGYWVKRVRGLTPTQYDAWQRWAALLFAAVLSMLLITYLKKWSNQTCPWSLVDFGGEWPYADFFTVKPWGDDKQSCWPAGHASGGFILLSLAFVGGWPPNMWNVRLRTQAVAAPKGLGARAFVWYALVIGTVLGFARVSQGAHFFSHQFWSLWWIVLANMLFLKMGLFKIRWLMGGSSVSDASKDEGLQSPHA</sequence>
<dbReference type="SUPFAM" id="SSF48317">
    <property type="entry name" value="Acid phosphatase/Vanadium-dependent haloperoxidase"/>
    <property type="match status" value="1"/>
</dbReference>
<gene>
    <name evidence="3" type="ORF">DFR44_104118</name>
</gene>
<feature type="transmembrane region" description="Helical" evidence="1">
    <location>
        <begin position="206"/>
        <end position="227"/>
    </location>
</feature>
<feature type="transmembrane region" description="Helical" evidence="1">
    <location>
        <begin position="16"/>
        <end position="34"/>
    </location>
</feature>
<name>A0A4R6YA94_9BURK</name>
<feature type="transmembrane region" description="Helical" evidence="1">
    <location>
        <begin position="239"/>
        <end position="257"/>
    </location>
</feature>
<dbReference type="Proteomes" id="UP000294480">
    <property type="component" value="Unassembled WGS sequence"/>
</dbReference>
<evidence type="ECO:0000259" key="2">
    <source>
        <dbReference type="Pfam" id="PF01569"/>
    </source>
</evidence>
<organism evidence="3 4">
    <name type="scientific">Hydromonas duriensis</name>
    <dbReference type="NCBI Taxonomy" id="1527608"/>
    <lineage>
        <taxon>Bacteria</taxon>
        <taxon>Pseudomonadati</taxon>
        <taxon>Pseudomonadota</taxon>
        <taxon>Betaproteobacteria</taxon>
        <taxon>Burkholderiales</taxon>
        <taxon>Burkholderiaceae</taxon>
        <taxon>Hydromonas</taxon>
    </lineage>
</organism>
<accession>A0A4R6YA94</accession>
<reference evidence="3 4" key="1">
    <citation type="submission" date="2019-03" db="EMBL/GenBank/DDBJ databases">
        <title>Genomic Encyclopedia of Type Strains, Phase IV (KMG-IV): sequencing the most valuable type-strain genomes for metagenomic binning, comparative biology and taxonomic classification.</title>
        <authorList>
            <person name="Goeker M."/>
        </authorList>
    </citation>
    <scope>NUCLEOTIDE SEQUENCE [LARGE SCALE GENOMIC DNA]</scope>
    <source>
        <strain evidence="3 4">DSM 102852</strain>
    </source>
</reference>
<evidence type="ECO:0000256" key="1">
    <source>
        <dbReference type="SAM" id="Phobius"/>
    </source>
</evidence>
<feature type="transmembrane region" description="Helical" evidence="1">
    <location>
        <begin position="166"/>
        <end position="186"/>
    </location>
</feature>
<keyword evidence="1" id="KW-1133">Transmembrane helix</keyword>
<dbReference type="CDD" id="cd03396">
    <property type="entry name" value="PAP2_like_6"/>
    <property type="match status" value="1"/>
</dbReference>
<feature type="transmembrane region" description="Helical" evidence="1">
    <location>
        <begin position="107"/>
        <end position="128"/>
    </location>
</feature>
<keyword evidence="4" id="KW-1185">Reference proteome</keyword>
<protein>
    <submittedName>
        <fullName evidence="3">Membrane-associated PAP2 superfamily phosphatase</fullName>
    </submittedName>
</protein>
<evidence type="ECO:0000313" key="4">
    <source>
        <dbReference type="Proteomes" id="UP000294480"/>
    </source>
</evidence>
<feature type="transmembrane region" description="Helical" evidence="1">
    <location>
        <begin position="76"/>
        <end position="95"/>
    </location>
</feature>
<dbReference type="InterPro" id="IPR000326">
    <property type="entry name" value="PAP2/HPO"/>
</dbReference>
<dbReference type="EMBL" id="SNZE01000004">
    <property type="protein sequence ID" value="TDR32399.1"/>
    <property type="molecule type" value="Genomic_DNA"/>
</dbReference>
<evidence type="ECO:0000313" key="3">
    <source>
        <dbReference type="EMBL" id="TDR32399.1"/>
    </source>
</evidence>
<dbReference type="InterPro" id="IPR036938">
    <property type="entry name" value="PAP2/HPO_sf"/>
</dbReference>